<accession>A0A0D2I5W5</accession>
<dbReference type="VEuPathDB" id="FungiDB:Z519_00316"/>
<dbReference type="PRINTS" id="PR00081">
    <property type="entry name" value="GDHRDH"/>
</dbReference>
<sequence>MSGVGQFIRGQLSTPPKPQVDLTGRTILVTGANSGLGLEAAKLLAQLNCDTIILACRSLTKGETAKQTILQSIPSGSRGRPQATFVVFELDLCSFASVVAFSERCKDLPRLDAAILNAGVDLEEFTLAEGYETTLTVNVISTFLLATLLVPVMRGSAKKYNITPTLAIVGSAVHFAANHKDLTTPAEGQIFKTLSDPKKADMKGRYFLSKLSVMLLVKHLASTLTKSAEQDPNNKALVVVNNVAPGLCKTNLFQTHAETSTKVMLSIIGRSSEHGARTLVHGATAGRETHGQYLSECQVKKYSPFVKSAEGDQTARRIWEELSVIYEELKPGCTKEL</sequence>
<dbReference type="GeneID" id="27693244"/>
<organism evidence="4 5">
    <name type="scientific">Cladophialophora bantiana (strain ATCC 10958 / CBS 173.52 / CDC B-1940 / NIH 8579)</name>
    <name type="common">Xylohypha bantiana</name>
    <dbReference type="NCBI Taxonomy" id="1442370"/>
    <lineage>
        <taxon>Eukaryota</taxon>
        <taxon>Fungi</taxon>
        <taxon>Dikarya</taxon>
        <taxon>Ascomycota</taxon>
        <taxon>Pezizomycotina</taxon>
        <taxon>Eurotiomycetes</taxon>
        <taxon>Chaetothyriomycetidae</taxon>
        <taxon>Chaetothyriales</taxon>
        <taxon>Herpotrichiellaceae</taxon>
        <taxon>Cladophialophora</taxon>
    </lineage>
</organism>
<evidence type="ECO:0000256" key="3">
    <source>
        <dbReference type="ARBA" id="ARBA00023002"/>
    </source>
</evidence>
<protein>
    <submittedName>
        <fullName evidence="4">Uncharacterized protein</fullName>
    </submittedName>
</protein>
<evidence type="ECO:0000256" key="1">
    <source>
        <dbReference type="ARBA" id="ARBA00006484"/>
    </source>
</evidence>
<dbReference type="Gene3D" id="3.40.50.720">
    <property type="entry name" value="NAD(P)-binding Rossmann-like Domain"/>
    <property type="match status" value="1"/>
</dbReference>
<dbReference type="HOGENOM" id="CLU_010194_44_4_1"/>
<evidence type="ECO:0000313" key="5">
    <source>
        <dbReference type="Proteomes" id="UP000053789"/>
    </source>
</evidence>
<dbReference type="Pfam" id="PF00106">
    <property type="entry name" value="adh_short"/>
    <property type="match status" value="1"/>
</dbReference>
<gene>
    <name evidence="4" type="ORF">Z519_00316</name>
</gene>
<dbReference type="PANTHER" id="PTHR24320:SF252">
    <property type="entry name" value="DEHYDROGENASE_REDUCTASE FAMILY PROTEIN, PUTATIVE (AFU_ORTHOLOGUE AFUA_3G08550)-RELATED"/>
    <property type="match status" value="1"/>
</dbReference>
<dbReference type="GO" id="GO:0016491">
    <property type="term" value="F:oxidoreductase activity"/>
    <property type="evidence" value="ECO:0007669"/>
    <property type="project" value="UniProtKB-KW"/>
</dbReference>
<keyword evidence="5" id="KW-1185">Reference proteome</keyword>
<keyword evidence="2" id="KW-0521">NADP</keyword>
<evidence type="ECO:0000313" key="4">
    <source>
        <dbReference type="EMBL" id="KIW98655.1"/>
    </source>
</evidence>
<dbReference type="InterPro" id="IPR002347">
    <property type="entry name" value="SDR_fam"/>
</dbReference>
<dbReference type="Proteomes" id="UP000053789">
    <property type="component" value="Unassembled WGS sequence"/>
</dbReference>
<proteinExistence type="inferred from homology"/>
<dbReference type="SUPFAM" id="SSF51735">
    <property type="entry name" value="NAD(P)-binding Rossmann-fold domains"/>
    <property type="match status" value="1"/>
</dbReference>
<comment type="similarity">
    <text evidence="1">Belongs to the short-chain dehydrogenases/reductases (SDR) family.</text>
</comment>
<name>A0A0D2I5W5_CLAB1</name>
<dbReference type="EMBL" id="KN846980">
    <property type="protein sequence ID" value="KIW98655.1"/>
    <property type="molecule type" value="Genomic_DNA"/>
</dbReference>
<dbReference type="InterPro" id="IPR036291">
    <property type="entry name" value="NAD(P)-bd_dom_sf"/>
</dbReference>
<dbReference type="OrthoDB" id="542013at2759"/>
<reference evidence="4" key="1">
    <citation type="submission" date="2015-01" db="EMBL/GenBank/DDBJ databases">
        <title>The Genome Sequence of Cladophialophora bantiana CBS 173.52.</title>
        <authorList>
            <consortium name="The Broad Institute Genomics Platform"/>
            <person name="Cuomo C."/>
            <person name="de Hoog S."/>
            <person name="Gorbushina A."/>
            <person name="Stielow B."/>
            <person name="Teixiera M."/>
            <person name="Abouelleil A."/>
            <person name="Chapman S.B."/>
            <person name="Priest M."/>
            <person name="Young S.K."/>
            <person name="Wortman J."/>
            <person name="Nusbaum C."/>
            <person name="Birren B."/>
        </authorList>
    </citation>
    <scope>NUCLEOTIDE SEQUENCE [LARGE SCALE GENOMIC DNA]</scope>
    <source>
        <strain evidence="4">CBS 173.52</strain>
    </source>
</reference>
<dbReference type="AlphaFoldDB" id="A0A0D2I5W5"/>
<dbReference type="RefSeq" id="XP_016625324.1">
    <property type="nucleotide sequence ID" value="XM_016758075.1"/>
</dbReference>
<keyword evidence="3" id="KW-0560">Oxidoreductase</keyword>
<evidence type="ECO:0000256" key="2">
    <source>
        <dbReference type="ARBA" id="ARBA00022857"/>
    </source>
</evidence>
<dbReference type="PANTHER" id="PTHR24320">
    <property type="entry name" value="RETINOL DEHYDROGENASE"/>
    <property type="match status" value="1"/>
</dbReference>